<reference evidence="4" key="1">
    <citation type="journal article" date="2023" name="Mol. Biol. Evol.">
        <title>Third-Generation Sequencing Reveals the Adaptive Role of the Epigenome in Three Deep-Sea Polychaetes.</title>
        <authorList>
            <person name="Perez M."/>
            <person name="Aroh O."/>
            <person name="Sun Y."/>
            <person name="Lan Y."/>
            <person name="Juniper S.K."/>
            <person name="Young C.R."/>
            <person name="Angers B."/>
            <person name="Qian P.Y."/>
        </authorList>
    </citation>
    <scope>NUCLEOTIDE SEQUENCE</scope>
    <source>
        <strain evidence="4">P08H-3</strain>
    </source>
</reference>
<dbReference type="GO" id="GO:0006897">
    <property type="term" value="P:endocytosis"/>
    <property type="evidence" value="ECO:0007669"/>
    <property type="project" value="InterPro"/>
</dbReference>
<dbReference type="PANTHER" id="PTHR10407:SF15">
    <property type="entry name" value="HUNTINGTIN INTERACTING PROTEIN 1"/>
    <property type="match status" value="1"/>
</dbReference>
<dbReference type="SMART" id="SM00307">
    <property type="entry name" value="ILWEQ"/>
    <property type="match status" value="1"/>
</dbReference>
<evidence type="ECO:0000256" key="2">
    <source>
        <dbReference type="ARBA" id="ARBA00022490"/>
    </source>
</evidence>
<dbReference type="GO" id="GO:0030864">
    <property type="term" value="C:cortical actin cytoskeleton"/>
    <property type="evidence" value="ECO:0007669"/>
    <property type="project" value="TreeGrafter"/>
</dbReference>
<dbReference type="GO" id="GO:0030136">
    <property type="term" value="C:clathrin-coated vesicle"/>
    <property type="evidence" value="ECO:0007669"/>
    <property type="project" value="TreeGrafter"/>
</dbReference>
<accession>A0AAD9N4H6</accession>
<dbReference type="PROSITE" id="PS50945">
    <property type="entry name" value="I_LWEQ"/>
    <property type="match status" value="1"/>
</dbReference>
<dbReference type="GO" id="GO:0032051">
    <property type="term" value="F:clathrin light chain binding"/>
    <property type="evidence" value="ECO:0007669"/>
    <property type="project" value="TreeGrafter"/>
</dbReference>
<feature type="domain" description="I/LWEQ" evidence="3">
    <location>
        <begin position="1"/>
        <end position="109"/>
    </location>
</feature>
<dbReference type="InterPro" id="IPR030224">
    <property type="entry name" value="Sla2_fam"/>
</dbReference>
<dbReference type="GO" id="GO:0051015">
    <property type="term" value="F:actin filament binding"/>
    <property type="evidence" value="ECO:0007669"/>
    <property type="project" value="TreeGrafter"/>
</dbReference>
<sequence length="136" mass="14989">MVCSQEIAASTTQLVVASKVKSPRGSENLSQLAEASKGVTECTGRVVASAKSGADAIEELDAMDFSKLTLHQSKRLEMESQVKVIELESYLEKERRKLSELRKTHYKLAGESEGWEQEVFVCVCVCVCLLVKLSFS</sequence>
<dbReference type="PANTHER" id="PTHR10407">
    <property type="entry name" value="HUNTINGTIN INTERACTING PROTEIN 1"/>
    <property type="match status" value="1"/>
</dbReference>
<comment type="subcellular location">
    <subcellularLocation>
        <location evidence="1">Cytoplasm</location>
    </subcellularLocation>
</comment>
<dbReference type="InterPro" id="IPR035964">
    <property type="entry name" value="I/LWEQ_dom_sf"/>
</dbReference>
<organism evidence="4 5">
    <name type="scientific">Paralvinella palmiformis</name>
    <dbReference type="NCBI Taxonomy" id="53620"/>
    <lineage>
        <taxon>Eukaryota</taxon>
        <taxon>Metazoa</taxon>
        <taxon>Spiralia</taxon>
        <taxon>Lophotrochozoa</taxon>
        <taxon>Annelida</taxon>
        <taxon>Polychaeta</taxon>
        <taxon>Sedentaria</taxon>
        <taxon>Canalipalpata</taxon>
        <taxon>Terebellida</taxon>
        <taxon>Terebelliformia</taxon>
        <taxon>Alvinellidae</taxon>
        <taxon>Paralvinella</taxon>
    </lineage>
</organism>
<dbReference type="SUPFAM" id="SSF109885">
    <property type="entry name" value="I/LWEQ domain"/>
    <property type="match status" value="1"/>
</dbReference>
<dbReference type="AlphaFoldDB" id="A0AAD9N4H6"/>
<evidence type="ECO:0000259" key="3">
    <source>
        <dbReference type="PROSITE" id="PS50945"/>
    </source>
</evidence>
<dbReference type="Gene3D" id="1.20.1410.10">
    <property type="entry name" value="I/LWEQ domain"/>
    <property type="match status" value="1"/>
</dbReference>
<keyword evidence="2" id="KW-0963">Cytoplasm</keyword>
<dbReference type="GO" id="GO:0080025">
    <property type="term" value="F:phosphatidylinositol-3,5-bisphosphate binding"/>
    <property type="evidence" value="ECO:0007669"/>
    <property type="project" value="TreeGrafter"/>
</dbReference>
<proteinExistence type="predicted"/>
<gene>
    <name evidence="4" type="ORF">LSH36_214g05049</name>
</gene>
<evidence type="ECO:0000256" key="1">
    <source>
        <dbReference type="ARBA" id="ARBA00004496"/>
    </source>
</evidence>
<dbReference type="Proteomes" id="UP001208570">
    <property type="component" value="Unassembled WGS sequence"/>
</dbReference>
<keyword evidence="5" id="KW-1185">Reference proteome</keyword>
<name>A0AAD9N4H6_9ANNE</name>
<dbReference type="Pfam" id="PF01608">
    <property type="entry name" value="I_LWEQ"/>
    <property type="match status" value="1"/>
</dbReference>
<evidence type="ECO:0000313" key="4">
    <source>
        <dbReference type="EMBL" id="KAK2156415.1"/>
    </source>
</evidence>
<evidence type="ECO:0000313" key="5">
    <source>
        <dbReference type="Proteomes" id="UP001208570"/>
    </source>
</evidence>
<dbReference type="EMBL" id="JAODUP010000214">
    <property type="protein sequence ID" value="KAK2156415.1"/>
    <property type="molecule type" value="Genomic_DNA"/>
</dbReference>
<dbReference type="GO" id="GO:0043325">
    <property type="term" value="F:phosphatidylinositol-3,4-bisphosphate binding"/>
    <property type="evidence" value="ECO:0007669"/>
    <property type="project" value="TreeGrafter"/>
</dbReference>
<dbReference type="GO" id="GO:0048268">
    <property type="term" value="P:clathrin coat assembly"/>
    <property type="evidence" value="ECO:0007669"/>
    <property type="project" value="TreeGrafter"/>
</dbReference>
<comment type="caution">
    <text evidence="4">The sequence shown here is derived from an EMBL/GenBank/DDBJ whole genome shotgun (WGS) entry which is preliminary data.</text>
</comment>
<dbReference type="GO" id="GO:0035615">
    <property type="term" value="F:clathrin adaptor activity"/>
    <property type="evidence" value="ECO:0007669"/>
    <property type="project" value="TreeGrafter"/>
</dbReference>
<dbReference type="GO" id="GO:0007015">
    <property type="term" value="P:actin filament organization"/>
    <property type="evidence" value="ECO:0007669"/>
    <property type="project" value="TreeGrafter"/>
</dbReference>
<protein>
    <recommendedName>
        <fullName evidence="3">I/LWEQ domain-containing protein</fullName>
    </recommendedName>
</protein>
<dbReference type="InterPro" id="IPR002558">
    <property type="entry name" value="ILWEQ_dom"/>
</dbReference>